<dbReference type="OrthoDB" id="341259at2759"/>
<evidence type="ECO:0000313" key="5">
    <source>
        <dbReference type="EMBL" id="EPS60954.1"/>
    </source>
</evidence>
<accession>S8C2S1</accession>
<reference evidence="5 6" key="1">
    <citation type="journal article" date="2013" name="BMC Genomics">
        <title>The miniature genome of a carnivorous plant Genlisea aurea contains a low number of genes and short non-coding sequences.</title>
        <authorList>
            <person name="Leushkin E.V."/>
            <person name="Sutormin R.A."/>
            <person name="Nabieva E.R."/>
            <person name="Penin A.A."/>
            <person name="Kondrashov A.S."/>
            <person name="Logacheva M.D."/>
        </authorList>
    </citation>
    <scope>NUCLEOTIDE SEQUENCE [LARGE SCALE GENOMIC DNA]</scope>
</reference>
<feature type="repeat" description="ANK" evidence="3">
    <location>
        <begin position="94"/>
        <end position="126"/>
    </location>
</feature>
<evidence type="ECO:0000313" key="6">
    <source>
        <dbReference type="Proteomes" id="UP000015453"/>
    </source>
</evidence>
<keyword evidence="1" id="KW-0677">Repeat</keyword>
<dbReference type="Proteomes" id="UP000015453">
    <property type="component" value="Unassembled WGS sequence"/>
</dbReference>
<evidence type="ECO:0000256" key="2">
    <source>
        <dbReference type="ARBA" id="ARBA00023043"/>
    </source>
</evidence>
<feature type="domain" description="Chromo" evidence="4">
    <location>
        <begin position="252"/>
        <end position="300"/>
    </location>
</feature>
<dbReference type="EMBL" id="AUSU01007185">
    <property type="protein sequence ID" value="EPS60954.1"/>
    <property type="molecule type" value="Genomic_DNA"/>
</dbReference>
<proteinExistence type="predicted"/>
<feature type="repeat" description="ANK" evidence="3">
    <location>
        <begin position="128"/>
        <end position="160"/>
    </location>
</feature>
<keyword evidence="6" id="KW-1185">Reference proteome</keyword>
<keyword evidence="2 3" id="KW-0040">ANK repeat</keyword>
<dbReference type="InterPro" id="IPR036770">
    <property type="entry name" value="Ankyrin_rpt-contain_sf"/>
</dbReference>
<feature type="non-terminal residue" evidence="5">
    <location>
        <position position="300"/>
    </location>
</feature>
<dbReference type="SMART" id="SM00248">
    <property type="entry name" value="ANK"/>
    <property type="match status" value="3"/>
</dbReference>
<dbReference type="PROSITE" id="PS50297">
    <property type="entry name" value="ANK_REP_REGION"/>
    <property type="match status" value="2"/>
</dbReference>
<evidence type="ECO:0000256" key="3">
    <source>
        <dbReference type="PROSITE-ProRule" id="PRU00023"/>
    </source>
</evidence>
<dbReference type="SUPFAM" id="SSF54160">
    <property type="entry name" value="Chromo domain-like"/>
    <property type="match status" value="3"/>
</dbReference>
<feature type="domain" description="Chromo" evidence="4">
    <location>
        <begin position="202"/>
        <end position="231"/>
    </location>
</feature>
<dbReference type="Gene3D" id="2.40.50.40">
    <property type="match status" value="3"/>
</dbReference>
<dbReference type="SUPFAM" id="SSF48403">
    <property type="entry name" value="Ankyrin repeat"/>
    <property type="match status" value="1"/>
</dbReference>
<protein>
    <recommendedName>
        <fullName evidence="4">Chromo domain-containing protein</fullName>
    </recommendedName>
</protein>
<dbReference type="InterPro" id="IPR000953">
    <property type="entry name" value="Chromo/chromo_shadow_dom"/>
</dbReference>
<organism evidence="5 6">
    <name type="scientific">Genlisea aurea</name>
    <dbReference type="NCBI Taxonomy" id="192259"/>
    <lineage>
        <taxon>Eukaryota</taxon>
        <taxon>Viridiplantae</taxon>
        <taxon>Streptophyta</taxon>
        <taxon>Embryophyta</taxon>
        <taxon>Tracheophyta</taxon>
        <taxon>Spermatophyta</taxon>
        <taxon>Magnoliopsida</taxon>
        <taxon>eudicotyledons</taxon>
        <taxon>Gunneridae</taxon>
        <taxon>Pentapetalae</taxon>
        <taxon>asterids</taxon>
        <taxon>lamiids</taxon>
        <taxon>Lamiales</taxon>
        <taxon>Lentibulariaceae</taxon>
        <taxon>Genlisea</taxon>
    </lineage>
</organism>
<dbReference type="PROSITE" id="PS50088">
    <property type="entry name" value="ANK_REPEAT"/>
    <property type="match status" value="2"/>
</dbReference>
<dbReference type="Gene3D" id="1.25.40.20">
    <property type="entry name" value="Ankyrin repeat-containing domain"/>
    <property type="match status" value="1"/>
</dbReference>
<dbReference type="Pfam" id="PF12796">
    <property type="entry name" value="Ank_2"/>
    <property type="match status" value="1"/>
</dbReference>
<dbReference type="PANTHER" id="PTHR24171">
    <property type="entry name" value="ANKYRIN REPEAT DOMAIN-CONTAINING PROTEIN 39-RELATED"/>
    <property type="match status" value="1"/>
</dbReference>
<evidence type="ECO:0000256" key="1">
    <source>
        <dbReference type="ARBA" id="ARBA00022737"/>
    </source>
</evidence>
<sequence>AKEAFGDYDEEETYGEVNRIIGSRALENGGGMEYLIEWRDDHAPTWVPSQYIAKDVVAEYETPWWTAVRKADEAALKELIDADDGRDVNAVDEEGRTGLLFVAGLGSEECVRLLAEIGADVDHRDNNGGLTALHMAAGYVKPGVVDLLIKFGADPEIEDARGRTPLDLAKEIFKSTPQLQLGRRIGLENVIRVLEGAIYEFAEVEEILEKRGKGADVEYLVKWKDAAANEWVKSAAVAEDLVADFEAGLEYAVAESISDRRETPEGKIEYLVNWVDTAEPTWEPPENVDPHLITKFLENQ</sequence>
<feature type="non-terminal residue" evidence="5">
    <location>
        <position position="1"/>
    </location>
</feature>
<gene>
    <name evidence="5" type="ORF">M569_13846</name>
</gene>
<dbReference type="InterPro" id="IPR016197">
    <property type="entry name" value="Chromo-like_dom_sf"/>
</dbReference>
<name>S8C2S1_9LAMI</name>
<evidence type="ECO:0000259" key="4">
    <source>
        <dbReference type="PROSITE" id="PS50013"/>
    </source>
</evidence>
<dbReference type="InterPro" id="IPR002110">
    <property type="entry name" value="Ankyrin_rpt"/>
</dbReference>
<dbReference type="PROSITE" id="PS50013">
    <property type="entry name" value="CHROMO_2"/>
    <property type="match status" value="2"/>
</dbReference>
<dbReference type="SMART" id="SM00298">
    <property type="entry name" value="CHROMO"/>
    <property type="match status" value="3"/>
</dbReference>
<dbReference type="AlphaFoldDB" id="S8C2S1"/>
<comment type="caution">
    <text evidence="5">The sequence shown here is derived from an EMBL/GenBank/DDBJ whole genome shotgun (WGS) entry which is preliminary data.</text>
</comment>